<evidence type="ECO:0000313" key="10">
    <source>
        <dbReference type="EMBL" id="CCE84736.1"/>
    </source>
</evidence>
<dbReference type="GO" id="GO:0003677">
    <property type="term" value="F:DNA binding"/>
    <property type="evidence" value="ECO:0007669"/>
    <property type="project" value="InterPro"/>
</dbReference>
<feature type="domain" description="RNA polymerase III subunit Rpc25" evidence="8">
    <location>
        <begin position="83"/>
        <end position="194"/>
    </location>
</feature>
<dbReference type="InterPro" id="IPR036898">
    <property type="entry name" value="RNA_pol_Rpb7-like_N_sf"/>
</dbReference>
<dbReference type="OrthoDB" id="10256606at2759"/>
<dbReference type="PANTHER" id="PTHR12709:SF1">
    <property type="entry name" value="DNA-DIRECTED RNA POLYMERASE III SUBUNIT RPC8"/>
    <property type="match status" value="1"/>
</dbReference>
<evidence type="ECO:0000313" key="9">
    <source>
        <dbReference type="EMBL" id="CCE83705.1"/>
    </source>
</evidence>
<evidence type="ECO:0000256" key="4">
    <source>
        <dbReference type="ARBA" id="ARBA00023163"/>
    </source>
</evidence>
<dbReference type="InterPro" id="IPR012340">
    <property type="entry name" value="NA-bd_OB-fold"/>
</dbReference>
<reference evidence="10" key="1">
    <citation type="submission" date="2011-10" db="EMBL/GenBank/DDBJ databases">
        <authorList>
            <person name="Genoscope - CEA"/>
        </authorList>
    </citation>
    <scope>NUCLEOTIDE SEQUENCE</scope>
</reference>
<dbReference type="HOGENOM" id="CLU_073901_1_0_1"/>
<dbReference type="NCBIfam" id="TIGR00448">
    <property type="entry name" value="rpoE"/>
    <property type="match status" value="1"/>
</dbReference>
<dbReference type="InterPro" id="IPR004519">
    <property type="entry name" value="RNAP_E/RPC8"/>
</dbReference>
<keyword evidence="11" id="KW-1185">Reference proteome</keyword>
<feature type="domain" description="RNA polymerase Rpb7-like N-terminal" evidence="7">
    <location>
        <begin position="8"/>
        <end position="64"/>
    </location>
</feature>
<evidence type="ECO:0000313" key="11">
    <source>
        <dbReference type="Proteomes" id="UP000005222"/>
    </source>
</evidence>
<evidence type="ECO:0000259" key="8">
    <source>
        <dbReference type="Pfam" id="PF08292"/>
    </source>
</evidence>
<dbReference type="InterPro" id="IPR013238">
    <property type="entry name" value="RNA_pol_III_Rbc25"/>
</dbReference>
<protein>
    <recommendedName>
        <fullName evidence="6">DNA-directed RNA polymerase subunit</fullName>
    </recommendedName>
</protein>
<organism evidence="10 11">
    <name type="scientific">Pichia sorbitophila (strain ATCC MYA-4447 / BCRC 22081 / CBS 7064 / NBRC 10061 / NRRL Y-12695)</name>
    <name type="common">Hybrid yeast</name>
    <dbReference type="NCBI Taxonomy" id="559304"/>
    <lineage>
        <taxon>Eukaryota</taxon>
        <taxon>Fungi</taxon>
        <taxon>Dikarya</taxon>
        <taxon>Ascomycota</taxon>
        <taxon>Saccharomycotina</taxon>
        <taxon>Pichiomycetes</taxon>
        <taxon>Debaryomycetaceae</taxon>
        <taxon>Millerozyma</taxon>
    </lineage>
</organism>
<dbReference type="STRING" id="559304.G8Y806"/>
<dbReference type="InterPro" id="IPR045113">
    <property type="entry name" value="Rpb7-like"/>
</dbReference>
<dbReference type="CDD" id="cd04330">
    <property type="entry name" value="RNAP_III_Rpc25_N"/>
    <property type="match status" value="1"/>
</dbReference>
<dbReference type="Proteomes" id="UP000005222">
    <property type="component" value="Chromosome L"/>
</dbReference>
<keyword evidence="3 6" id="KW-0240">DNA-directed RNA polymerase</keyword>
<evidence type="ECO:0000256" key="6">
    <source>
        <dbReference type="RuleBase" id="RU369086"/>
    </source>
</evidence>
<evidence type="ECO:0000259" key="7">
    <source>
        <dbReference type="Pfam" id="PF03876"/>
    </source>
</evidence>
<comment type="subcellular location">
    <subcellularLocation>
        <location evidence="1 6">Nucleus</location>
    </subcellularLocation>
</comment>
<dbReference type="InterPro" id="IPR005576">
    <property type="entry name" value="Rpb7-like_N"/>
</dbReference>
<dbReference type="GO" id="GO:0005666">
    <property type="term" value="C:RNA polymerase III complex"/>
    <property type="evidence" value="ECO:0007669"/>
    <property type="project" value="UniProtKB-ARBA"/>
</dbReference>
<dbReference type="Gene3D" id="2.40.50.140">
    <property type="entry name" value="Nucleic acid-binding proteins"/>
    <property type="match status" value="1"/>
</dbReference>
<accession>G8Y806</accession>
<evidence type="ECO:0000256" key="5">
    <source>
        <dbReference type="ARBA" id="ARBA00023242"/>
    </source>
</evidence>
<proteinExistence type="inferred from homology"/>
<dbReference type="EMBL" id="FO082049">
    <property type="protein sequence ID" value="CCE83705.1"/>
    <property type="molecule type" value="Genomic_DNA"/>
</dbReference>
<keyword evidence="4 6" id="KW-0804">Transcription</keyword>
<evidence type="ECO:0000256" key="2">
    <source>
        <dbReference type="ARBA" id="ARBA00009307"/>
    </source>
</evidence>
<dbReference type="eggNOG" id="KOG3297">
    <property type="taxonomic scope" value="Eukaryota"/>
</dbReference>
<comment type="function">
    <text evidence="6">DNA-dependent RNA polymerase which catalyzes the transcription of DNA into RNA using the four ribonucleoside triphosphates as substrates.</text>
</comment>
<dbReference type="FunFam" id="2.40.50.140:FF:000221">
    <property type="entry name" value="DNA-directed RNA polymerase III subunit"/>
    <property type="match status" value="1"/>
</dbReference>
<gene>
    <name evidence="10" type="primary">Piso0_004291</name>
    <name evidence="9" type="ORF">GNLVRS01_PISO0K13650g</name>
    <name evidence="10" type="ORF">GNLVRS01_PISO0L13651g</name>
</gene>
<dbReference type="SUPFAM" id="SSF88798">
    <property type="entry name" value="N-terminal, heterodimerisation domain of RBP7 (RpoE)"/>
    <property type="match status" value="1"/>
</dbReference>
<dbReference type="Pfam" id="PF08292">
    <property type="entry name" value="RNA_pol_Rbc25"/>
    <property type="match status" value="1"/>
</dbReference>
<evidence type="ECO:0000256" key="3">
    <source>
        <dbReference type="ARBA" id="ARBA00022478"/>
    </source>
</evidence>
<dbReference type="FunFam" id="3.30.1490.120:FF:000002">
    <property type="entry name" value="DNA-directed RNA polymerase III subunit RPC8"/>
    <property type="match status" value="1"/>
</dbReference>
<dbReference type="AlphaFoldDB" id="G8Y806"/>
<evidence type="ECO:0000256" key="1">
    <source>
        <dbReference type="ARBA" id="ARBA00004123"/>
    </source>
</evidence>
<dbReference type="Proteomes" id="UP000005222">
    <property type="component" value="Chromosome K"/>
</dbReference>
<dbReference type="GO" id="GO:0006384">
    <property type="term" value="P:transcription initiation at RNA polymerase III promoter"/>
    <property type="evidence" value="ECO:0007669"/>
    <property type="project" value="TreeGrafter"/>
</dbReference>
<reference evidence="11" key="2">
    <citation type="journal article" date="2012" name="G3 (Bethesda)">
        <title>Pichia sorbitophila, an interspecies yeast hybrid reveals early steps of genome resolution following polyploidization.</title>
        <authorList>
            <person name="Leh Louis V."/>
            <person name="Despons L."/>
            <person name="Friedrich A."/>
            <person name="Martin T."/>
            <person name="Durrens P."/>
            <person name="Casaregola S."/>
            <person name="Neuveglise C."/>
            <person name="Fairhead C."/>
            <person name="Marck C."/>
            <person name="Cruz J.A."/>
            <person name="Straub M.L."/>
            <person name="Kugler V."/>
            <person name="Sacerdot C."/>
            <person name="Uzunov Z."/>
            <person name="Thierry A."/>
            <person name="Weiss S."/>
            <person name="Bleykasten C."/>
            <person name="De Montigny J."/>
            <person name="Jacques N."/>
            <person name="Jung P."/>
            <person name="Lemaire M."/>
            <person name="Mallet S."/>
            <person name="Morel G."/>
            <person name="Richard G.F."/>
            <person name="Sarkar A."/>
            <person name="Savel G."/>
            <person name="Schacherer J."/>
            <person name="Seret M.L."/>
            <person name="Talla E."/>
            <person name="Samson G."/>
            <person name="Jubin C."/>
            <person name="Poulain J."/>
            <person name="Vacherie B."/>
            <person name="Barbe V."/>
            <person name="Pelletier E."/>
            <person name="Sherman D.J."/>
            <person name="Westhof E."/>
            <person name="Weissenbach J."/>
            <person name="Baret P.V."/>
            <person name="Wincker P."/>
            <person name="Gaillardin C."/>
            <person name="Dujon B."/>
            <person name="Souciet J.L."/>
        </authorList>
    </citation>
    <scope>NUCLEOTIDE SEQUENCE [LARGE SCALE GENOMIC DNA]</scope>
    <source>
        <strain evidence="11">ATCC MYA-4447 / BCRC 22081 / CBS 7064 / NBRC 10061 / NRRL Y-12695</strain>
    </source>
</reference>
<comment type="similarity">
    <text evidence="2">Belongs to the eukaryotic RPB7/RPC8 RNA polymerase subunit family.</text>
</comment>
<name>G8Y806_PICSO</name>
<dbReference type="Gene3D" id="3.30.1490.120">
    <property type="entry name" value="RNA polymerase Rpb7-like, N-terminal domain"/>
    <property type="match status" value="1"/>
</dbReference>
<dbReference type="Pfam" id="PF03876">
    <property type="entry name" value="SHS2_Rpb7-N"/>
    <property type="match status" value="1"/>
</dbReference>
<dbReference type="GO" id="GO:0003899">
    <property type="term" value="F:DNA-directed RNA polymerase activity"/>
    <property type="evidence" value="ECO:0007669"/>
    <property type="project" value="InterPro"/>
</dbReference>
<dbReference type="SUPFAM" id="SSF50249">
    <property type="entry name" value="Nucleic acid-binding proteins"/>
    <property type="match status" value="1"/>
</dbReference>
<dbReference type="PANTHER" id="PTHR12709">
    <property type="entry name" value="DNA-DIRECTED RNA POLYMERASE II, III"/>
    <property type="match status" value="1"/>
</dbReference>
<dbReference type="EMBL" id="FO082048">
    <property type="protein sequence ID" value="CCE84736.1"/>
    <property type="molecule type" value="Genomic_DNA"/>
</dbReference>
<sequence length="195" mass="22475">MFVLSKITDLIRIPPHSFNEPIEVSVRNELNKKFANKVVNNLGLAVTVWDLIDIKDGLLKPGDGGSFVEVTFRCVVWKPFVGEVLTGWVSQCTAEGIKVRLGFFDDIFVPRNYFFENCEFKPTEKAWVWRPDDETELYIDVNEKIRFRIEEEVFVNVKADTRENEDEETKANRAPPYAILASCQTDGMGCISWWD</sequence>
<dbReference type="FunCoup" id="G8Y806">
    <property type="interactions" value="1229"/>
</dbReference>
<dbReference type="InParanoid" id="G8Y806"/>
<keyword evidence="5 6" id="KW-0539">Nucleus</keyword>